<dbReference type="GO" id="GO:0005524">
    <property type="term" value="F:ATP binding"/>
    <property type="evidence" value="ECO:0007669"/>
    <property type="project" value="UniProtKB-KW"/>
</dbReference>
<accession>A0A087BEX3</accession>
<evidence type="ECO:0000313" key="11">
    <source>
        <dbReference type="Proteomes" id="UP000029052"/>
    </source>
</evidence>
<feature type="transmembrane region" description="Helical" evidence="7">
    <location>
        <begin position="888"/>
        <end position="908"/>
    </location>
</feature>
<feature type="transmembrane region" description="Helical" evidence="7">
    <location>
        <begin position="58"/>
        <end position="79"/>
    </location>
</feature>
<keyword evidence="2 7" id="KW-0812">Transmembrane</keyword>
<organism evidence="10 11">
    <name type="scientific">Bifidobacterium magnum</name>
    <dbReference type="NCBI Taxonomy" id="1692"/>
    <lineage>
        <taxon>Bacteria</taxon>
        <taxon>Bacillati</taxon>
        <taxon>Actinomycetota</taxon>
        <taxon>Actinomycetes</taxon>
        <taxon>Bifidobacteriales</taxon>
        <taxon>Bifidobacteriaceae</taxon>
        <taxon>Bifidobacterium</taxon>
    </lineage>
</organism>
<dbReference type="Pfam" id="PF00664">
    <property type="entry name" value="ABC_membrane"/>
    <property type="match status" value="2"/>
</dbReference>
<reference evidence="10 11" key="1">
    <citation type="submission" date="2014-03" db="EMBL/GenBank/DDBJ databases">
        <title>Genomics of Bifidobacteria.</title>
        <authorList>
            <person name="Ventura M."/>
            <person name="Milani C."/>
            <person name="Lugli G.A."/>
        </authorList>
    </citation>
    <scope>NUCLEOTIDE SEQUENCE [LARGE SCALE GENOMIC DNA]</scope>
    <source>
        <strain evidence="10 11">LMG 11591</strain>
    </source>
</reference>
<dbReference type="eggNOG" id="COG1132">
    <property type="taxonomic scope" value="Bacteria"/>
</dbReference>
<dbReference type="InterPro" id="IPR017871">
    <property type="entry name" value="ABC_transporter-like_CS"/>
</dbReference>
<name>A0A087BEX3_9BIFI</name>
<dbReference type="eggNOG" id="COG4988">
    <property type="taxonomic scope" value="Bacteria"/>
</dbReference>
<feature type="domain" description="ABC transmembrane type-1" evidence="9">
    <location>
        <begin position="69"/>
        <end position="360"/>
    </location>
</feature>
<dbReference type="InterPro" id="IPR036640">
    <property type="entry name" value="ABC1_TM_sf"/>
</dbReference>
<feature type="transmembrane region" description="Helical" evidence="7">
    <location>
        <begin position="785"/>
        <end position="805"/>
    </location>
</feature>
<feature type="domain" description="ABC transporter" evidence="8">
    <location>
        <begin position="1118"/>
        <end position="1332"/>
    </location>
</feature>
<evidence type="ECO:0000256" key="2">
    <source>
        <dbReference type="ARBA" id="ARBA00022692"/>
    </source>
</evidence>
<keyword evidence="10" id="KW-0378">Hydrolase</keyword>
<dbReference type="SMART" id="SM00382">
    <property type="entry name" value="AAA"/>
    <property type="match status" value="2"/>
</dbReference>
<feature type="transmembrane region" description="Helical" evidence="7">
    <location>
        <begin position="862"/>
        <end position="882"/>
    </location>
</feature>
<keyword evidence="4 10" id="KW-0067">ATP-binding</keyword>
<feature type="domain" description="ABC transporter" evidence="8">
    <location>
        <begin position="428"/>
        <end position="669"/>
    </location>
</feature>
<feature type="transmembrane region" description="Helical" evidence="7">
    <location>
        <begin position="29"/>
        <end position="46"/>
    </location>
</feature>
<keyword evidence="3" id="KW-0547">Nucleotide-binding</keyword>
<dbReference type="PROSITE" id="PS50893">
    <property type="entry name" value="ABC_TRANSPORTER_2"/>
    <property type="match status" value="2"/>
</dbReference>
<evidence type="ECO:0000256" key="4">
    <source>
        <dbReference type="ARBA" id="ARBA00022840"/>
    </source>
</evidence>
<dbReference type="Proteomes" id="UP000029052">
    <property type="component" value="Unassembled WGS sequence"/>
</dbReference>
<feature type="transmembrane region" description="Helical" evidence="7">
    <location>
        <begin position="201"/>
        <end position="219"/>
    </location>
</feature>
<dbReference type="GO" id="GO:0140359">
    <property type="term" value="F:ABC-type transporter activity"/>
    <property type="evidence" value="ECO:0007669"/>
    <property type="project" value="InterPro"/>
</dbReference>
<feature type="transmembrane region" description="Helical" evidence="7">
    <location>
        <begin position="752"/>
        <end position="779"/>
    </location>
</feature>
<feature type="transmembrane region" description="Helical" evidence="7">
    <location>
        <begin position="91"/>
        <end position="113"/>
    </location>
</feature>
<feature type="transmembrane region" description="Helical" evidence="7">
    <location>
        <begin position="289"/>
        <end position="307"/>
    </location>
</feature>
<comment type="caution">
    <text evidence="10">The sequence shown here is derived from an EMBL/GenBank/DDBJ whole genome shotgun (WGS) entry which is preliminary data.</text>
</comment>
<keyword evidence="11" id="KW-1185">Reference proteome</keyword>
<feature type="domain" description="ABC transmembrane type-1" evidence="9">
    <location>
        <begin position="752"/>
        <end position="1039"/>
    </location>
</feature>
<dbReference type="CDD" id="cd18781">
    <property type="entry name" value="ABC_6TM_AarD_CydDC_like"/>
    <property type="match status" value="1"/>
</dbReference>
<evidence type="ECO:0000256" key="7">
    <source>
        <dbReference type="SAM" id="Phobius"/>
    </source>
</evidence>
<evidence type="ECO:0000256" key="5">
    <source>
        <dbReference type="ARBA" id="ARBA00022989"/>
    </source>
</evidence>
<dbReference type="PANTHER" id="PTHR24221:SF654">
    <property type="entry name" value="ATP-BINDING CASSETTE SUB-FAMILY B MEMBER 6"/>
    <property type="match status" value="1"/>
</dbReference>
<evidence type="ECO:0000256" key="1">
    <source>
        <dbReference type="ARBA" id="ARBA00004651"/>
    </source>
</evidence>
<dbReference type="EMBL" id="JGZB01000001">
    <property type="protein sequence ID" value="KFI69573.1"/>
    <property type="molecule type" value="Genomic_DNA"/>
</dbReference>
<dbReference type="GO" id="GO:0016887">
    <property type="term" value="F:ATP hydrolysis activity"/>
    <property type="evidence" value="ECO:0007669"/>
    <property type="project" value="InterPro"/>
</dbReference>
<feature type="transmembrane region" description="Helical" evidence="7">
    <location>
        <begin position="319"/>
        <end position="346"/>
    </location>
</feature>
<dbReference type="Pfam" id="PF00005">
    <property type="entry name" value="ABC_tran"/>
    <property type="match status" value="2"/>
</dbReference>
<keyword evidence="5 7" id="KW-1133">Transmembrane helix</keyword>
<dbReference type="InterPro" id="IPR003439">
    <property type="entry name" value="ABC_transporter-like_ATP-bd"/>
</dbReference>
<dbReference type="PANTHER" id="PTHR24221">
    <property type="entry name" value="ATP-BINDING CASSETTE SUB-FAMILY B"/>
    <property type="match status" value="1"/>
</dbReference>
<dbReference type="GO" id="GO:0005886">
    <property type="term" value="C:plasma membrane"/>
    <property type="evidence" value="ECO:0007669"/>
    <property type="project" value="UniProtKB-SubCell"/>
</dbReference>
<dbReference type="PROSITE" id="PS50929">
    <property type="entry name" value="ABC_TM1F"/>
    <property type="match status" value="2"/>
</dbReference>
<keyword evidence="6 7" id="KW-0472">Membrane</keyword>
<comment type="subcellular location">
    <subcellularLocation>
        <location evidence="1">Cell membrane</location>
        <topology evidence="1">Multi-pass membrane protein</topology>
    </subcellularLocation>
</comment>
<dbReference type="SUPFAM" id="SSF90123">
    <property type="entry name" value="ABC transporter transmembrane region"/>
    <property type="match status" value="2"/>
</dbReference>
<dbReference type="Gene3D" id="1.20.1560.10">
    <property type="entry name" value="ABC transporter type 1, transmembrane domain"/>
    <property type="match status" value="2"/>
</dbReference>
<evidence type="ECO:0000259" key="9">
    <source>
        <dbReference type="PROSITE" id="PS50929"/>
    </source>
</evidence>
<feature type="transmembrane region" description="Helical" evidence="7">
    <location>
        <begin position="178"/>
        <end position="195"/>
    </location>
</feature>
<dbReference type="PROSITE" id="PS00211">
    <property type="entry name" value="ABC_TRANSPORTER_1"/>
    <property type="match status" value="1"/>
</dbReference>
<dbReference type="STRING" id="1692.BMAGN_1290"/>
<feature type="transmembrane region" description="Helical" evidence="7">
    <location>
        <begin position="980"/>
        <end position="1004"/>
    </location>
</feature>
<dbReference type="Gene3D" id="3.40.50.300">
    <property type="entry name" value="P-loop containing nucleotide triphosphate hydrolases"/>
    <property type="match status" value="2"/>
</dbReference>
<sequence>MFDRRLFSLVPGLASRIAGKVACMWVNLLANITLVFTSVSLLGYLLDVADKHAPQLHVCIPAHGGCLDLMALINAYWFIGSDRTLIWQTLWPGQVIAVYLILFACIALIKFLATTLVARLGSSAAESVKVALREAVYRKMLSLGPSYAQRVKTADVIQSVSEGIDQVQSFYDRFLPQLVYAVLAPVTLFCVLAPVNLPAALVLLVCAPLMVLIVGLVAMRASRIFKKYWGEYTDLGSLFLDDVAGLETLKNFDADEDAARKLNEQSERFREMTMNVLQIQLRSLTAMDIVAYGGMAAGIGTAVWQYIHNGSTHLHLDFGIYAFLNGPMLTVAGALIIILLSVEFFLPLRQLGSYFHVAMNGMTSTSRIFALLDAPEPERGTQQLPVTHDSAFTLRLKGVAYSYADVASQNGNTGSIRKKIDEQHAYTDTLAPIYESVQTEESVPMALTNVTFTAGPGTLTTVVGKSGSGKTTLGHILNGSLTGYRGIISLESKDGSVTELANLTVGSLSQAVSMVGASSRLFTGTLRSNLLMARPSATEDEMMAALKRAHIDTFVEKSGGLDMPIAPDSANLSGGQRQRIAMAMVLLHDSPIIIFDEVTSSVDVDSENYLNETIRELARTKTVIQITHRLANTTQSDQVLVFDNGTVAECGAPADLMKQNGLYATMFRTQAQVESVGHREDGKRGLKYGKTVTAFGNDPATAGATGTAGTTGVSADASGLEGGTPAADAHLSDLQVAARLASTVRPLRSHMLLACLCGTVGHLAGTMVPVFGVMALFIATGNKVWGMNMSLAITLMAVCALLRGLMRYAEQYMNHNVAFRMLALFRNESFDALRRLSPAKLVHHGKGDLVGLVTTDVELLEIFFAHTISPVIIALATSILYIVAACALFNPMTALLMVVAYLVIGVLVPQLFHKVLNKAGVGAQLREETAQLNDQMLDDMRGLARIIHFNQGDARLRMIMERSEALRNAHERLALREGMFAGLSSALVVLFSAGAAFLAINTSVDHPVNIAFNVTAFVLFVSSFAPTLALSMLPGNLAQTFAAARRLFALQDEAPAVVEDGEKTPAFDGMTMMQVTFAYPDTATVDEAEGINDVIVPDDALATDPRSFTRNSLLAACVQMPHVRKPNEKIEGDVHGNVLSNFSLDVPSRGILGIHGASGRGKSTMLKLLMRYWDPQQGRVYLADVALPEVNAHTRRREQTLMNQETFLFDGTIRENLQLADGGATDQALMRALEKASAAELVKSLPRGLDTRVGELGSFLSEGERQRIGLARVFLRDANLVLLDEPASRLDALNEAYILQSINEMAEERDVSIVLVSHRPSTLRVCDKTLYM</sequence>
<dbReference type="InterPro" id="IPR039421">
    <property type="entry name" value="Type_1_exporter"/>
</dbReference>
<proteinExistence type="predicted"/>
<dbReference type="InterPro" id="IPR027417">
    <property type="entry name" value="P-loop_NTPase"/>
</dbReference>
<evidence type="ECO:0000313" key="10">
    <source>
        <dbReference type="EMBL" id="KFI69573.1"/>
    </source>
</evidence>
<evidence type="ECO:0000259" key="8">
    <source>
        <dbReference type="PROSITE" id="PS50893"/>
    </source>
</evidence>
<evidence type="ECO:0000256" key="6">
    <source>
        <dbReference type="ARBA" id="ARBA00023136"/>
    </source>
</evidence>
<evidence type="ECO:0000256" key="3">
    <source>
        <dbReference type="ARBA" id="ARBA00022741"/>
    </source>
</evidence>
<dbReference type="InterPro" id="IPR003593">
    <property type="entry name" value="AAA+_ATPase"/>
</dbReference>
<dbReference type="SUPFAM" id="SSF52540">
    <property type="entry name" value="P-loop containing nucleoside triphosphate hydrolases"/>
    <property type="match status" value="2"/>
</dbReference>
<dbReference type="EC" id="3.6.3.44" evidence="10"/>
<protein>
    <submittedName>
        <fullName evidence="10">Multidrug efflux ABC transporter, permease/ATP-binding protein</fullName>
        <ecNumber evidence="10">3.6.3.44</ecNumber>
    </submittedName>
</protein>
<feature type="transmembrane region" description="Helical" evidence="7">
    <location>
        <begin position="1010"/>
        <end position="1030"/>
    </location>
</feature>
<dbReference type="InterPro" id="IPR011527">
    <property type="entry name" value="ABC1_TM_dom"/>
</dbReference>
<gene>
    <name evidence="10" type="ORF">BMAGN_1290</name>
</gene>